<reference evidence="3" key="1">
    <citation type="submission" date="2016-06" db="UniProtKB">
        <authorList>
            <consortium name="WormBaseParasite"/>
        </authorList>
    </citation>
    <scope>IDENTIFICATION</scope>
</reference>
<dbReference type="WBParaSite" id="SSLN_0001555301-mRNA-1">
    <property type="protein sequence ID" value="SSLN_0001555301-mRNA-1"/>
    <property type="gene ID" value="SSLN_0001555301"/>
</dbReference>
<dbReference type="OrthoDB" id="6312676at2759"/>
<keyword evidence="2" id="KW-1185">Reference proteome</keyword>
<sequence length="67" mass="7392">MQILTASNFTIQFSGSATVPITIKDKTVEHCFLVSSKLKLNVILGFDFLKRHAVAFSPTPQSLILLN</sequence>
<evidence type="ECO:0000313" key="1">
    <source>
        <dbReference type="EMBL" id="VDM01378.1"/>
    </source>
</evidence>
<gene>
    <name evidence="1" type="ORF">SSLN_LOCUS14992</name>
</gene>
<organism evidence="3">
    <name type="scientific">Schistocephalus solidus</name>
    <name type="common">Tapeworm</name>
    <dbReference type="NCBI Taxonomy" id="70667"/>
    <lineage>
        <taxon>Eukaryota</taxon>
        <taxon>Metazoa</taxon>
        <taxon>Spiralia</taxon>
        <taxon>Lophotrochozoa</taxon>
        <taxon>Platyhelminthes</taxon>
        <taxon>Cestoda</taxon>
        <taxon>Eucestoda</taxon>
        <taxon>Diphyllobothriidea</taxon>
        <taxon>Diphyllobothriidae</taxon>
        <taxon>Schistocephalus</taxon>
    </lineage>
</organism>
<evidence type="ECO:0000313" key="2">
    <source>
        <dbReference type="Proteomes" id="UP000275846"/>
    </source>
</evidence>
<dbReference type="AlphaFoldDB" id="A0A183TEU4"/>
<reference evidence="1 2" key="2">
    <citation type="submission" date="2018-11" db="EMBL/GenBank/DDBJ databases">
        <authorList>
            <consortium name="Pathogen Informatics"/>
        </authorList>
    </citation>
    <scope>NUCLEOTIDE SEQUENCE [LARGE SCALE GENOMIC DNA]</scope>
    <source>
        <strain evidence="1 2">NST_G2</strain>
    </source>
</reference>
<dbReference type="Gene3D" id="2.40.70.10">
    <property type="entry name" value="Acid Proteases"/>
    <property type="match status" value="1"/>
</dbReference>
<dbReference type="EMBL" id="UYSU01039501">
    <property type="protein sequence ID" value="VDM01378.1"/>
    <property type="molecule type" value="Genomic_DNA"/>
</dbReference>
<dbReference type="Proteomes" id="UP000275846">
    <property type="component" value="Unassembled WGS sequence"/>
</dbReference>
<dbReference type="InterPro" id="IPR021109">
    <property type="entry name" value="Peptidase_aspartic_dom_sf"/>
</dbReference>
<name>A0A183TEU4_SCHSO</name>
<accession>A0A183TEU4</accession>
<evidence type="ECO:0000313" key="3">
    <source>
        <dbReference type="WBParaSite" id="SSLN_0001555301-mRNA-1"/>
    </source>
</evidence>
<proteinExistence type="predicted"/>
<protein>
    <submittedName>
        <fullName evidence="1 3">Uncharacterized protein</fullName>
    </submittedName>
</protein>